<gene>
    <name evidence="1" type="ORF">ACFOOR_10825</name>
</gene>
<dbReference type="Gene3D" id="3.40.50.300">
    <property type="entry name" value="P-loop containing nucleotide triphosphate hydrolases"/>
    <property type="match status" value="1"/>
</dbReference>
<name>A0ABV6ZYL1_9PROT</name>
<dbReference type="RefSeq" id="WP_343164759.1">
    <property type="nucleotide sequence ID" value="NZ_JBHRSV010000020.1"/>
</dbReference>
<proteinExistence type="predicted"/>
<organism evidence="1 2">
    <name type="scientific">Hyphobacterium vulgare</name>
    <dbReference type="NCBI Taxonomy" id="1736751"/>
    <lineage>
        <taxon>Bacteria</taxon>
        <taxon>Pseudomonadati</taxon>
        <taxon>Pseudomonadota</taxon>
        <taxon>Alphaproteobacteria</taxon>
        <taxon>Maricaulales</taxon>
        <taxon>Maricaulaceae</taxon>
        <taxon>Hyphobacterium</taxon>
    </lineage>
</organism>
<evidence type="ECO:0000313" key="1">
    <source>
        <dbReference type="EMBL" id="MFC2926600.1"/>
    </source>
</evidence>
<dbReference type="Proteomes" id="UP001595379">
    <property type="component" value="Unassembled WGS sequence"/>
</dbReference>
<reference evidence="2" key="1">
    <citation type="journal article" date="2019" name="Int. J. Syst. Evol. Microbiol.">
        <title>The Global Catalogue of Microorganisms (GCM) 10K type strain sequencing project: providing services to taxonomists for standard genome sequencing and annotation.</title>
        <authorList>
            <consortium name="The Broad Institute Genomics Platform"/>
            <consortium name="The Broad Institute Genome Sequencing Center for Infectious Disease"/>
            <person name="Wu L."/>
            <person name="Ma J."/>
        </authorList>
    </citation>
    <scope>NUCLEOTIDE SEQUENCE [LARGE SCALE GENOMIC DNA]</scope>
    <source>
        <strain evidence="2">KCTC 52487</strain>
    </source>
</reference>
<sequence>MSEHARRELTPSPGRGDPLAILDARFGQRHASADIHALEALFERSRKPEPARPLLRMINHMACTGGTLIARGLNAQPNTLVLSEVDPLSSIQLTTMRSRFAPTDPILLARVGLFPVSDEVAVEMFQASVDVLLTRLDRQGRGLVLRGHAHSQFCTEQDWAARPTLFEMFSRKTSIASVVTVRDPLDSWLSLIENDWRHFDPFSIDEYARRYHAFLDRHAELPCFKYENFVNDPDAEMRRMCEALELRYNSDWRSLISAYRLSGDSGRRGDTIAPRPRREVPDALLEQAGTSSRFVELCDRLEYHTQ</sequence>
<evidence type="ECO:0000313" key="2">
    <source>
        <dbReference type="Proteomes" id="UP001595379"/>
    </source>
</evidence>
<protein>
    <submittedName>
        <fullName evidence="1">Sulfotransferase</fullName>
    </submittedName>
</protein>
<comment type="caution">
    <text evidence="1">The sequence shown here is derived from an EMBL/GenBank/DDBJ whole genome shotgun (WGS) entry which is preliminary data.</text>
</comment>
<keyword evidence="2" id="KW-1185">Reference proteome</keyword>
<dbReference type="EMBL" id="JBHRSV010000020">
    <property type="protein sequence ID" value="MFC2926600.1"/>
    <property type="molecule type" value="Genomic_DNA"/>
</dbReference>
<dbReference type="Pfam" id="PF13469">
    <property type="entry name" value="Sulfotransfer_3"/>
    <property type="match status" value="1"/>
</dbReference>
<dbReference type="SUPFAM" id="SSF52540">
    <property type="entry name" value="P-loop containing nucleoside triphosphate hydrolases"/>
    <property type="match status" value="1"/>
</dbReference>
<accession>A0ABV6ZYL1</accession>
<dbReference type="InterPro" id="IPR027417">
    <property type="entry name" value="P-loop_NTPase"/>
</dbReference>